<dbReference type="Proteomes" id="UP000035579">
    <property type="component" value="Chromosome"/>
</dbReference>
<evidence type="ECO:0000313" key="1">
    <source>
        <dbReference type="EMBL" id="AKJ04194.1"/>
    </source>
</evidence>
<dbReference type="EMBL" id="QUMU01000001">
    <property type="protein sequence ID" value="REG37725.1"/>
    <property type="molecule type" value="Genomic_DNA"/>
</dbReference>
<keyword evidence="4" id="KW-1185">Reference proteome</keyword>
<dbReference type="Proteomes" id="UP000256345">
    <property type="component" value="Unassembled WGS sequence"/>
</dbReference>
<reference evidence="1 3" key="1">
    <citation type="submission" date="2015-05" db="EMBL/GenBank/DDBJ databases">
        <title>Genome assembly of Archangium gephyra DSM 2261.</title>
        <authorList>
            <person name="Sharma G."/>
            <person name="Subramanian S."/>
        </authorList>
    </citation>
    <scope>NUCLEOTIDE SEQUENCE [LARGE SCALE GENOMIC DNA]</scope>
    <source>
        <strain evidence="1 3">DSM 2261</strain>
    </source>
</reference>
<dbReference type="RefSeq" id="WP_047858071.1">
    <property type="nucleotide sequence ID" value="NZ_CP011509.1"/>
</dbReference>
<protein>
    <submittedName>
        <fullName evidence="1">Uncharacterized protein</fullName>
    </submittedName>
</protein>
<evidence type="ECO:0000313" key="4">
    <source>
        <dbReference type="Proteomes" id="UP000256345"/>
    </source>
</evidence>
<name>A0AAC8QB64_9BACT</name>
<gene>
    <name evidence="1" type="ORF">AA314_05820</name>
    <name evidence="2" type="ORF">ATI61_101712</name>
</gene>
<proteinExistence type="predicted"/>
<evidence type="ECO:0000313" key="3">
    <source>
        <dbReference type="Proteomes" id="UP000035579"/>
    </source>
</evidence>
<sequence>MISLLLTLSLLNAAPAELKPAFIVIADGAKTQAAADAKLKSYKAKHLPEHGDFPKVMGSSTIKGLNPGFFIVVAAISADEEVANTLAAFIRKKLQGAYVRRVEVEAPEALRLLAIERVKVHMDYGLEPDPISYTLHQEDSMRYSIRGRSHLSPDNGLVLPFTVDSSLPQQFRISENLKDEMSMYCETDNPAKLKQGFGPGDVLVLRVPELNVHCRIAGD</sequence>
<dbReference type="AlphaFoldDB" id="A0AAC8QB64"/>
<accession>A0AAC8QB64</accession>
<evidence type="ECO:0000313" key="2">
    <source>
        <dbReference type="EMBL" id="REG37725.1"/>
    </source>
</evidence>
<organism evidence="1 3">
    <name type="scientific">Archangium gephyra</name>
    <dbReference type="NCBI Taxonomy" id="48"/>
    <lineage>
        <taxon>Bacteria</taxon>
        <taxon>Pseudomonadati</taxon>
        <taxon>Myxococcota</taxon>
        <taxon>Myxococcia</taxon>
        <taxon>Myxococcales</taxon>
        <taxon>Cystobacterineae</taxon>
        <taxon>Archangiaceae</taxon>
        <taxon>Archangium</taxon>
    </lineage>
</organism>
<dbReference type="EMBL" id="CP011509">
    <property type="protein sequence ID" value="AKJ04194.1"/>
    <property type="molecule type" value="Genomic_DNA"/>
</dbReference>
<dbReference type="KEGG" id="age:AA314_05820"/>
<reference evidence="2 4" key="2">
    <citation type="submission" date="2018-08" db="EMBL/GenBank/DDBJ databases">
        <title>Genomic Encyclopedia of Archaeal and Bacterial Type Strains, Phase II (KMG-II): from individual species to whole genera.</title>
        <authorList>
            <person name="Goeker M."/>
        </authorList>
    </citation>
    <scope>NUCLEOTIDE SEQUENCE [LARGE SCALE GENOMIC DNA]</scope>
    <source>
        <strain evidence="2 4">DSM 2261</strain>
    </source>
</reference>